<protein>
    <submittedName>
        <fullName evidence="2">Uncharacterized protein</fullName>
    </submittedName>
</protein>
<evidence type="ECO:0000313" key="3">
    <source>
        <dbReference type="Proteomes" id="UP001152320"/>
    </source>
</evidence>
<feature type="region of interest" description="Disordered" evidence="1">
    <location>
        <begin position="1"/>
        <end position="33"/>
    </location>
</feature>
<feature type="compositionally biased region" description="Polar residues" evidence="1">
    <location>
        <begin position="57"/>
        <end position="68"/>
    </location>
</feature>
<name>A0A9Q1BSA1_HOLLE</name>
<accession>A0A9Q1BSA1</accession>
<proteinExistence type="predicted"/>
<keyword evidence="3" id="KW-1185">Reference proteome</keyword>
<comment type="caution">
    <text evidence="2">The sequence shown here is derived from an EMBL/GenBank/DDBJ whole genome shotgun (WGS) entry which is preliminary data.</text>
</comment>
<feature type="region of interest" description="Disordered" evidence="1">
    <location>
        <begin position="57"/>
        <end position="79"/>
    </location>
</feature>
<feature type="compositionally biased region" description="Basic and acidic residues" evidence="1">
    <location>
        <begin position="1"/>
        <end position="11"/>
    </location>
</feature>
<evidence type="ECO:0000313" key="2">
    <source>
        <dbReference type="EMBL" id="KAJ8031825.1"/>
    </source>
</evidence>
<dbReference type="Proteomes" id="UP001152320">
    <property type="component" value="Chromosome 12"/>
</dbReference>
<dbReference type="EMBL" id="JAIZAY010000012">
    <property type="protein sequence ID" value="KAJ8031825.1"/>
    <property type="molecule type" value="Genomic_DNA"/>
</dbReference>
<sequence length="90" mass="9910">MGFICKKDPSHKSTNGKSTGEGPGASPTDLERMPFSPPAVIIRAIHIFSIFISSTRKTPANNSKNELQPVQHPSRYEPDPCYATDFNFSD</sequence>
<reference evidence="2" key="1">
    <citation type="submission" date="2021-10" db="EMBL/GenBank/DDBJ databases">
        <title>Tropical sea cucumber genome reveals ecological adaptation and Cuvierian tubules defense mechanism.</title>
        <authorList>
            <person name="Chen T."/>
        </authorList>
    </citation>
    <scope>NUCLEOTIDE SEQUENCE</scope>
    <source>
        <strain evidence="2">Nanhai2018</strain>
        <tissue evidence="2">Muscle</tissue>
    </source>
</reference>
<evidence type="ECO:0000256" key="1">
    <source>
        <dbReference type="SAM" id="MobiDB-lite"/>
    </source>
</evidence>
<gene>
    <name evidence="2" type="ORF">HOLleu_25152</name>
</gene>
<organism evidence="2 3">
    <name type="scientific">Holothuria leucospilota</name>
    <name type="common">Black long sea cucumber</name>
    <name type="synonym">Mertensiothuria leucospilota</name>
    <dbReference type="NCBI Taxonomy" id="206669"/>
    <lineage>
        <taxon>Eukaryota</taxon>
        <taxon>Metazoa</taxon>
        <taxon>Echinodermata</taxon>
        <taxon>Eleutherozoa</taxon>
        <taxon>Echinozoa</taxon>
        <taxon>Holothuroidea</taxon>
        <taxon>Aspidochirotacea</taxon>
        <taxon>Aspidochirotida</taxon>
        <taxon>Holothuriidae</taxon>
        <taxon>Holothuria</taxon>
    </lineage>
</organism>
<dbReference type="AlphaFoldDB" id="A0A9Q1BSA1"/>